<protein>
    <submittedName>
        <fullName evidence="1">Uncharacterized protein</fullName>
    </submittedName>
</protein>
<accession>A0A1R3G4K7</accession>
<proteinExistence type="predicted"/>
<name>A0A1R3G4K7_COCAP</name>
<keyword evidence="2" id="KW-1185">Reference proteome</keyword>
<dbReference type="EMBL" id="AWWV01015341">
    <property type="protein sequence ID" value="OMO53012.1"/>
    <property type="molecule type" value="Genomic_DNA"/>
</dbReference>
<dbReference type="Proteomes" id="UP000188268">
    <property type="component" value="Unassembled WGS sequence"/>
</dbReference>
<evidence type="ECO:0000313" key="2">
    <source>
        <dbReference type="Proteomes" id="UP000188268"/>
    </source>
</evidence>
<evidence type="ECO:0000313" key="1">
    <source>
        <dbReference type="EMBL" id="OMO53012.1"/>
    </source>
</evidence>
<gene>
    <name evidence="1" type="ORF">CCACVL1_28950</name>
</gene>
<sequence length="24" mass="2798">MEAEVMKTESCRLPLRLTSVDFKN</sequence>
<comment type="caution">
    <text evidence="1">The sequence shown here is derived from an EMBL/GenBank/DDBJ whole genome shotgun (WGS) entry which is preliminary data.</text>
</comment>
<organism evidence="1 2">
    <name type="scientific">Corchorus capsularis</name>
    <name type="common">Jute</name>
    <dbReference type="NCBI Taxonomy" id="210143"/>
    <lineage>
        <taxon>Eukaryota</taxon>
        <taxon>Viridiplantae</taxon>
        <taxon>Streptophyta</taxon>
        <taxon>Embryophyta</taxon>
        <taxon>Tracheophyta</taxon>
        <taxon>Spermatophyta</taxon>
        <taxon>Magnoliopsida</taxon>
        <taxon>eudicotyledons</taxon>
        <taxon>Gunneridae</taxon>
        <taxon>Pentapetalae</taxon>
        <taxon>rosids</taxon>
        <taxon>malvids</taxon>
        <taxon>Malvales</taxon>
        <taxon>Malvaceae</taxon>
        <taxon>Grewioideae</taxon>
        <taxon>Apeibeae</taxon>
        <taxon>Corchorus</taxon>
    </lineage>
</organism>
<reference evidence="1 2" key="1">
    <citation type="submission" date="2013-09" db="EMBL/GenBank/DDBJ databases">
        <title>Corchorus capsularis genome sequencing.</title>
        <authorList>
            <person name="Alam M."/>
            <person name="Haque M.S."/>
            <person name="Islam M.S."/>
            <person name="Emdad E.M."/>
            <person name="Islam M.M."/>
            <person name="Ahmed B."/>
            <person name="Halim A."/>
            <person name="Hossen Q.M.M."/>
            <person name="Hossain M.Z."/>
            <person name="Ahmed R."/>
            <person name="Khan M.M."/>
            <person name="Islam R."/>
            <person name="Rashid M.M."/>
            <person name="Khan S.A."/>
            <person name="Rahman M.S."/>
            <person name="Alam M."/>
        </authorList>
    </citation>
    <scope>NUCLEOTIDE SEQUENCE [LARGE SCALE GENOMIC DNA]</scope>
    <source>
        <strain evidence="2">cv. CVL-1</strain>
        <tissue evidence="1">Whole seedling</tissue>
    </source>
</reference>
<dbReference type="Gramene" id="OMO53012">
    <property type="protein sequence ID" value="OMO53012"/>
    <property type="gene ID" value="CCACVL1_28950"/>
</dbReference>
<dbReference type="AlphaFoldDB" id="A0A1R3G4K7"/>